<organism evidence="9">
    <name type="scientific">Thelazia callipaeda</name>
    <name type="common">Oriental eyeworm</name>
    <name type="synonym">Parasitic nematode</name>
    <dbReference type="NCBI Taxonomy" id="103827"/>
    <lineage>
        <taxon>Eukaryota</taxon>
        <taxon>Metazoa</taxon>
        <taxon>Ecdysozoa</taxon>
        <taxon>Nematoda</taxon>
        <taxon>Chromadorea</taxon>
        <taxon>Rhabditida</taxon>
        <taxon>Spirurina</taxon>
        <taxon>Spiruromorpha</taxon>
        <taxon>Thelazioidea</taxon>
        <taxon>Thelaziidae</taxon>
        <taxon>Thelazia</taxon>
    </lineage>
</organism>
<evidence type="ECO:0000313" key="8">
    <source>
        <dbReference type="Proteomes" id="UP000276776"/>
    </source>
</evidence>
<keyword evidence="5" id="KW-0418">Kinase</keyword>
<reference evidence="9" key="1">
    <citation type="submission" date="2017-02" db="UniProtKB">
        <authorList>
            <consortium name="WormBaseParasite"/>
        </authorList>
    </citation>
    <scope>IDENTIFICATION</scope>
</reference>
<evidence type="ECO:0000259" key="6">
    <source>
        <dbReference type="PROSITE" id="PS50011"/>
    </source>
</evidence>
<name>A0A0N5CVD6_THECL</name>
<sequence length="318" mass="37025">MTEELVDLKIGQQVGNWIVEKRLGGGSFGAIYLCKDSKKGGQYALKVEEAHVIIQLLKMELVVLNELKNSNTRHFCTVEDKGREQNFIYIVMTLVGRSLEDLRISSPQRKFSLGTAISVSIQCLEALQELHSIGYLHRDVKPGNYTTGRAEMNELRKIYLLDFGMCRKYIQPDGTIKMPRTQAAFRGTVKYAPLACHLRKDLCRLDDCESWFYMMIEITKGSLPWRSLNNLDEVGNCKKYCRSRQTEARQLFSGCPRDYIQVMRMIDRGYYFDEPKYEEMYSILRKVLKIACVSVSTKRKRSIQLIVWEYPYDWELKE</sequence>
<dbReference type="PROSITE" id="PS00107">
    <property type="entry name" value="PROTEIN_KINASE_ATP"/>
    <property type="match status" value="1"/>
</dbReference>
<evidence type="ECO:0000256" key="1">
    <source>
        <dbReference type="ARBA" id="ARBA00012513"/>
    </source>
</evidence>
<dbReference type="Pfam" id="PF00069">
    <property type="entry name" value="Pkinase"/>
    <property type="match status" value="1"/>
</dbReference>
<evidence type="ECO:0000256" key="4">
    <source>
        <dbReference type="PROSITE-ProRule" id="PRU10141"/>
    </source>
</evidence>
<evidence type="ECO:0000256" key="5">
    <source>
        <dbReference type="RuleBase" id="RU000304"/>
    </source>
</evidence>
<keyword evidence="3 4" id="KW-0067">ATP-binding</keyword>
<dbReference type="InterPro" id="IPR011009">
    <property type="entry name" value="Kinase-like_dom_sf"/>
</dbReference>
<dbReference type="PROSITE" id="PS50011">
    <property type="entry name" value="PROTEIN_KINASE_DOM"/>
    <property type="match status" value="1"/>
</dbReference>
<gene>
    <name evidence="7" type="ORF">TCLT_LOCUS4255</name>
</gene>
<dbReference type="InterPro" id="IPR000719">
    <property type="entry name" value="Prot_kinase_dom"/>
</dbReference>
<dbReference type="InterPro" id="IPR017441">
    <property type="entry name" value="Protein_kinase_ATP_BS"/>
</dbReference>
<evidence type="ECO:0000256" key="3">
    <source>
        <dbReference type="ARBA" id="ARBA00022840"/>
    </source>
</evidence>
<dbReference type="PANTHER" id="PTHR11909">
    <property type="entry name" value="CASEIN KINASE-RELATED"/>
    <property type="match status" value="1"/>
</dbReference>
<dbReference type="SMART" id="SM00220">
    <property type="entry name" value="S_TKc"/>
    <property type="match status" value="1"/>
</dbReference>
<evidence type="ECO:0000313" key="9">
    <source>
        <dbReference type="WBParaSite" id="TCLT_0000426601-mRNA-1"/>
    </source>
</evidence>
<dbReference type="WBParaSite" id="TCLT_0000426601-mRNA-1">
    <property type="protein sequence ID" value="TCLT_0000426601-mRNA-1"/>
    <property type="gene ID" value="TCLT_0000426601"/>
</dbReference>
<dbReference type="GO" id="GO:0005524">
    <property type="term" value="F:ATP binding"/>
    <property type="evidence" value="ECO:0007669"/>
    <property type="project" value="UniProtKB-UniRule"/>
</dbReference>
<proteinExistence type="inferred from homology"/>
<feature type="domain" description="Protein kinase" evidence="6">
    <location>
        <begin position="17"/>
        <end position="313"/>
    </location>
</feature>
<protein>
    <recommendedName>
        <fullName evidence="1">non-specific serine/threonine protein kinase</fullName>
        <ecNumber evidence="1">2.7.11.1</ecNumber>
    </recommendedName>
</protein>
<dbReference type="GO" id="GO:0004674">
    <property type="term" value="F:protein serine/threonine kinase activity"/>
    <property type="evidence" value="ECO:0007669"/>
    <property type="project" value="UniProtKB-KW"/>
</dbReference>
<evidence type="ECO:0000313" key="7">
    <source>
        <dbReference type="EMBL" id="VDN01337.1"/>
    </source>
</evidence>
<dbReference type="EC" id="2.7.11.1" evidence="1"/>
<dbReference type="Proteomes" id="UP000276776">
    <property type="component" value="Unassembled WGS sequence"/>
</dbReference>
<dbReference type="AlphaFoldDB" id="A0A0N5CVD6"/>
<dbReference type="PROSITE" id="PS00108">
    <property type="entry name" value="PROTEIN_KINASE_ST"/>
    <property type="match status" value="1"/>
</dbReference>
<keyword evidence="5" id="KW-0723">Serine/threonine-protein kinase</keyword>
<keyword evidence="5" id="KW-0808">Transferase</keyword>
<dbReference type="OMA" id="PFNKFSM"/>
<dbReference type="InterPro" id="IPR050235">
    <property type="entry name" value="CK1_Ser-Thr_kinase"/>
</dbReference>
<keyword evidence="2 4" id="KW-0547">Nucleotide-binding</keyword>
<dbReference type="OrthoDB" id="5979581at2759"/>
<keyword evidence="8" id="KW-1185">Reference proteome</keyword>
<evidence type="ECO:0000256" key="2">
    <source>
        <dbReference type="ARBA" id="ARBA00022741"/>
    </source>
</evidence>
<dbReference type="SUPFAM" id="SSF56112">
    <property type="entry name" value="Protein kinase-like (PK-like)"/>
    <property type="match status" value="1"/>
</dbReference>
<dbReference type="InterPro" id="IPR008271">
    <property type="entry name" value="Ser/Thr_kinase_AS"/>
</dbReference>
<reference evidence="7 8" key="2">
    <citation type="submission" date="2018-11" db="EMBL/GenBank/DDBJ databases">
        <authorList>
            <consortium name="Pathogen Informatics"/>
        </authorList>
    </citation>
    <scope>NUCLEOTIDE SEQUENCE [LARGE SCALE GENOMIC DNA]</scope>
</reference>
<dbReference type="EMBL" id="UYYF01004281">
    <property type="protein sequence ID" value="VDN01337.1"/>
    <property type="molecule type" value="Genomic_DNA"/>
</dbReference>
<accession>A0A0N5CVD6</accession>
<dbReference type="STRING" id="103827.A0A0N5CVD6"/>
<dbReference type="Gene3D" id="1.10.510.10">
    <property type="entry name" value="Transferase(Phosphotransferase) domain 1"/>
    <property type="match status" value="1"/>
</dbReference>
<comment type="similarity">
    <text evidence="5">Belongs to the protein kinase superfamily.</text>
</comment>
<feature type="binding site" evidence="4">
    <location>
        <position position="46"/>
    </location>
    <ligand>
        <name>ATP</name>
        <dbReference type="ChEBI" id="CHEBI:30616"/>
    </ligand>
</feature>